<dbReference type="EMBL" id="CP042593">
    <property type="protein sequence ID" value="QED49590.1"/>
    <property type="molecule type" value="Genomic_DNA"/>
</dbReference>
<dbReference type="Pfam" id="PF14070">
    <property type="entry name" value="YjfB_motility"/>
    <property type="match status" value="1"/>
</dbReference>
<proteinExistence type="predicted"/>
<keyword evidence="2" id="KW-1185">Reference proteome</keyword>
<dbReference type="KEGG" id="bda:FSZ17_21275"/>
<accession>A0A5B8Z9F4</accession>
<evidence type="ECO:0000313" key="1">
    <source>
        <dbReference type="EMBL" id="QED49590.1"/>
    </source>
</evidence>
<sequence length="66" mass="6944">MDSALMSMALSQSQVQQQASILVMKKAMNQAEGNANFINEMLGGANLQALQQAAQPHLGGTIDLKG</sequence>
<dbReference type="RefSeq" id="WP_057773109.1">
    <property type="nucleotide sequence ID" value="NZ_CP042593.1"/>
</dbReference>
<dbReference type="InterPro" id="IPR025906">
    <property type="entry name" value="YjfB_motility"/>
</dbReference>
<organism evidence="1 2">
    <name type="scientific">Cytobacillus dafuensis</name>
    <name type="common">Bacillus dafuensis</name>
    <dbReference type="NCBI Taxonomy" id="1742359"/>
    <lineage>
        <taxon>Bacteria</taxon>
        <taxon>Bacillati</taxon>
        <taxon>Bacillota</taxon>
        <taxon>Bacilli</taxon>
        <taxon>Bacillales</taxon>
        <taxon>Bacillaceae</taxon>
        <taxon>Cytobacillus</taxon>
    </lineage>
</organism>
<reference evidence="2" key="1">
    <citation type="submission" date="2019-08" db="EMBL/GenBank/DDBJ databases">
        <authorList>
            <person name="Zheng X."/>
        </authorList>
    </citation>
    <scope>NUCLEOTIDE SEQUENCE [LARGE SCALE GENOMIC DNA]</scope>
    <source>
        <strain evidence="2">FJAT-25496</strain>
    </source>
</reference>
<protein>
    <submittedName>
        <fullName evidence="1">Putative motility protein</fullName>
    </submittedName>
</protein>
<dbReference type="STRING" id="1742359.GCA_001439625_03253"/>
<dbReference type="Proteomes" id="UP000321555">
    <property type="component" value="Chromosome"/>
</dbReference>
<dbReference type="AlphaFoldDB" id="A0A5B8Z9F4"/>
<name>A0A5B8Z9F4_CYTDA</name>
<evidence type="ECO:0000313" key="2">
    <source>
        <dbReference type="Proteomes" id="UP000321555"/>
    </source>
</evidence>
<gene>
    <name evidence="1" type="ORF">FSZ17_21275</name>
</gene>